<name>A0A9P5XJ54_9AGAR</name>
<dbReference type="AlphaFoldDB" id="A0A9P5XJ54"/>
<reference evidence="1" key="1">
    <citation type="submission" date="2020-11" db="EMBL/GenBank/DDBJ databases">
        <authorList>
            <consortium name="DOE Joint Genome Institute"/>
            <person name="Ahrendt S."/>
            <person name="Riley R."/>
            <person name="Andreopoulos W."/>
            <person name="Labutti K."/>
            <person name="Pangilinan J."/>
            <person name="Ruiz-Duenas F.J."/>
            <person name="Barrasa J.M."/>
            <person name="Sanchez-Garcia M."/>
            <person name="Camarero S."/>
            <person name="Miyauchi S."/>
            <person name="Serrano A."/>
            <person name="Linde D."/>
            <person name="Babiker R."/>
            <person name="Drula E."/>
            <person name="Ayuso-Fernandez I."/>
            <person name="Pacheco R."/>
            <person name="Padilla G."/>
            <person name="Ferreira P."/>
            <person name="Barriuso J."/>
            <person name="Kellner H."/>
            <person name="Castanera R."/>
            <person name="Alfaro M."/>
            <person name="Ramirez L."/>
            <person name="Pisabarro A.G."/>
            <person name="Kuo A."/>
            <person name="Tritt A."/>
            <person name="Lipzen A."/>
            <person name="He G."/>
            <person name="Yan M."/>
            <person name="Ng V."/>
            <person name="Cullen D."/>
            <person name="Martin F."/>
            <person name="Rosso M.-N."/>
            <person name="Henrissat B."/>
            <person name="Hibbett D."/>
            <person name="Martinez A.T."/>
            <person name="Grigoriev I.V."/>
        </authorList>
    </citation>
    <scope>NUCLEOTIDE SEQUENCE</scope>
    <source>
        <strain evidence="1">MF-IS2</strain>
    </source>
</reference>
<evidence type="ECO:0000313" key="2">
    <source>
        <dbReference type="Proteomes" id="UP000807342"/>
    </source>
</evidence>
<dbReference type="EMBL" id="MU151099">
    <property type="protein sequence ID" value="KAF9450716.1"/>
    <property type="molecule type" value="Genomic_DNA"/>
</dbReference>
<dbReference type="Proteomes" id="UP000807342">
    <property type="component" value="Unassembled WGS sequence"/>
</dbReference>
<comment type="caution">
    <text evidence="1">The sequence shown here is derived from an EMBL/GenBank/DDBJ whole genome shotgun (WGS) entry which is preliminary data.</text>
</comment>
<proteinExistence type="predicted"/>
<evidence type="ECO:0008006" key="3">
    <source>
        <dbReference type="Google" id="ProtNLM"/>
    </source>
</evidence>
<sequence length="306" mass="35510">MTHYVQMRYPFVTGALEGYMAERCERVIDTNTLRSWDLHWFDNMYGPEDPTQDLPFRQIGVIVGWYDTKRADVNGTPLSIAYTFIMTMVYEVESPHVAATRGLLELFYYKLQSYTINAPRGRKYLDMITIQELLYIYATEEFQRAFGFEYRQDATPPDRRLDTVKIFHSMLYINTLPVPVEQVDGWMVSNVIGRNDCQFPSYAQSSIYDEIRDTVLRCAGGGYSATTWYQASVRSFFLNPDQSHPFHMQHFACYLFIRANMTVKVNGKEDQIQYCLVYYLGLFASYSNNAGAKVVQFDPKKVGAPY</sequence>
<protein>
    <recommendedName>
        <fullName evidence="3">Capsid protein</fullName>
    </recommendedName>
</protein>
<organism evidence="1 2">
    <name type="scientific">Macrolepiota fuliginosa MF-IS2</name>
    <dbReference type="NCBI Taxonomy" id="1400762"/>
    <lineage>
        <taxon>Eukaryota</taxon>
        <taxon>Fungi</taxon>
        <taxon>Dikarya</taxon>
        <taxon>Basidiomycota</taxon>
        <taxon>Agaricomycotina</taxon>
        <taxon>Agaricomycetes</taxon>
        <taxon>Agaricomycetidae</taxon>
        <taxon>Agaricales</taxon>
        <taxon>Agaricineae</taxon>
        <taxon>Agaricaceae</taxon>
        <taxon>Macrolepiota</taxon>
    </lineage>
</organism>
<accession>A0A9P5XJ54</accession>
<keyword evidence="2" id="KW-1185">Reference proteome</keyword>
<evidence type="ECO:0000313" key="1">
    <source>
        <dbReference type="EMBL" id="KAF9450716.1"/>
    </source>
</evidence>
<gene>
    <name evidence="1" type="ORF">P691DRAFT_809728</name>
</gene>